<dbReference type="PATRIC" id="fig|28229.3.peg.3272"/>
<gene>
    <name evidence="2" type="ORF">GAB14E_0609</name>
</gene>
<dbReference type="Pfam" id="PF12514">
    <property type="entry name" value="DUF3718"/>
    <property type="match status" value="1"/>
</dbReference>
<evidence type="ECO:0000256" key="1">
    <source>
        <dbReference type="SAM" id="SignalP"/>
    </source>
</evidence>
<accession>A0A099KKZ7</accession>
<dbReference type="EMBL" id="JQEC01000044">
    <property type="protein sequence ID" value="KGJ90945.1"/>
    <property type="molecule type" value="Genomic_DNA"/>
</dbReference>
<evidence type="ECO:0000313" key="3">
    <source>
        <dbReference type="Proteomes" id="UP000029868"/>
    </source>
</evidence>
<sequence>MTTIKTTLIALATAVPALAFSLTSQATTSSYMDTALVEVCKAAQSNNILKLQSAIKSYHLQNKTVALKVMCNGDDIITFAEKKGATKTAAKLQKSVGGVSITDVALIEKINVTFTES</sequence>
<evidence type="ECO:0008006" key="4">
    <source>
        <dbReference type="Google" id="ProtNLM"/>
    </source>
</evidence>
<comment type="caution">
    <text evidence="2">The sequence shown here is derived from an EMBL/GenBank/DDBJ whole genome shotgun (WGS) entry which is preliminary data.</text>
</comment>
<dbReference type="InterPro" id="IPR022193">
    <property type="entry name" value="DUF3718"/>
</dbReference>
<organism evidence="2 3">
    <name type="scientific">Colwellia psychrerythraea</name>
    <name type="common">Vibrio psychroerythus</name>
    <dbReference type="NCBI Taxonomy" id="28229"/>
    <lineage>
        <taxon>Bacteria</taxon>
        <taxon>Pseudomonadati</taxon>
        <taxon>Pseudomonadota</taxon>
        <taxon>Gammaproteobacteria</taxon>
        <taxon>Alteromonadales</taxon>
        <taxon>Colwelliaceae</taxon>
        <taxon>Colwellia</taxon>
    </lineage>
</organism>
<dbReference type="OrthoDB" id="6401678at2"/>
<proteinExistence type="predicted"/>
<dbReference type="Proteomes" id="UP000029868">
    <property type="component" value="Unassembled WGS sequence"/>
</dbReference>
<dbReference type="AlphaFoldDB" id="A0A099KKZ7"/>
<name>A0A099KKZ7_COLPS</name>
<keyword evidence="1" id="KW-0732">Signal</keyword>
<protein>
    <recommendedName>
        <fullName evidence="4">DUF3718 domain-containing protein</fullName>
    </recommendedName>
</protein>
<feature type="signal peptide" evidence="1">
    <location>
        <begin position="1"/>
        <end position="26"/>
    </location>
</feature>
<dbReference type="RefSeq" id="WP_033083259.1">
    <property type="nucleotide sequence ID" value="NZ_JQEC01000044.1"/>
</dbReference>
<reference evidence="2 3" key="1">
    <citation type="submission" date="2014-08" db="EMBL/GenBank/DDBJ databases">
        <title>Genomic and Phenotypic Diversity of Colwellia psychrerythraea strains from Disparate Marine Basins.</title>
        <authorList>
            <person name="Techtmann S.M."/>
            <person name="Stelling S.C."/>
            <person name="Utturkar S.M."/>
            <person name="Alshibli N."/>
            <person name="Harris A."/>
            <person name="Brown S.D."/>
            <person name="Hazen T.C."/>
        </authorList>
    </citation>
    <scope>NUCLEOTIDE SEQUENCE [LARGE SCALE GENOMIC DNA]</scope>
    <source>
        <strain evidence="2 3">GAB14E</strain>
    </source>
</reference>
<evidence type="ECO:0000313" key="2">
    <source>
        <dbReference type="EMBL" id="KGJ90945.1"/>
    </source>
</evidence>
<feature type="chain" id="PRO_5001949127" description="DUF3718 domain-containing protein" evidence="1">
    <location>
        <begin position="27"/>
        <end position="117"/>
    </location>
</feature>